<dbReference type="EMBL" id="CM000763">
    <property type="protein sequence ID" value="OQU85689.1"/>
    <property type="molecule type" value="Genomic_DNA"/>
</dbReference>
<reference evidence="2" key="2">
    <citation type="journal article" date="2018" name="Plant J.">
        <title>The Sorghum bicolor reference genome: improved assembly, gene annotations, a transcriptome atlas, and signatures of genome organization.</title>
        <authorList>
            <person name="McCormick R.F."/>
            <person name="Truong S.K."/>
            <person name="Sreedasyam A."/>
            <person name="Jenkins J."/>
            <person name="Shu S."/>
            <person name="Sims D."/>
            <person name="Kennedy M."/>
            <person name="Amirebrahimi M."/>
            <person name="Weers B.D."/>
            <person name="McKinley B."/>
            <person name="Mattison A."/>
            <person name="Morishige D.T."/>
            <person name="Grimwood J."/>
            <person name="Schmutz J."/>
            <person name="Mullet J.E."/>
        </authorList>
    </citation>
    <scope>NUCLEOTIDE SEQUENCE [LARGE SCALE GENOMIC DNA]</scope>
    <source>
        <strain evidence="2">cv. BTx623</strain>
    </source>
</reference>
<proteinExistence type="predicted"/>
<evidence type="ECO:0000313" key="2">
    <source>
        <dbReference type="Proteomes" id="UP000000768"/>
    </source>
</evidence>
<protein>
    <submittedName>
        <fullName evidence="1">Uncharacterized protein</fullName>
    </submittedName>
</protein>
<reference evidence="1 2" key="1">
    <citation type="journal article" date="2009" name="Nature">
        <title>The Sorghum bicolor genome and the diversification of grasses.</title>
        <authorList>
            <person name="Paterson A.H."/>
            <person name="Bowers J.E."/>
            <person name="Bruggmann R."/>
            <person name="Dubchak I."/>
            <person name="Grimwood J."/>
            <person name="Gundlach H."/>
            <person name="Haberer G."/>
            <person name="Hellsten U."/>
            <person name="Mitros T."/>
            <person name="Poliakov A."/>
            <person name="Schmutz J."/>
            <person name="Spannagl M."/>
            <person name="Tang H."/>
            <person name="Wang X."/>
            <person name="Wicker T."/>
            <person name="Bharti A.K."/>
            <person name="Chapman J."/>
            <person name="Feltus F.A."/>
            <person name="Gowik U."/>
            <person name="Grigoriev I.V."/>
            <person name="Lyons E."/>
            <person name="Maher C.A."/>
            <person name="Martis M."/>
            <person name="Narechania A."/>
            <person name="Otillar R.P."/>
            <person name="Penning B.W."/>
            <person name="Salamov A.A."/>
            <person name="Wang Y."/>
            <person name="Zhang L."/>
            <person name="Carpita N.C."/>
            <person name="Freeling M."/>
            <person name="Gingle A.R."/>
            <person name="Hash C.T."/>
            <person name="Keller B."/>
            <person name="Klein P."/>
            <person name="Kresovich S."/>
            <person name="McCann M.C."/>
            <person name="Ming R."/>
            <person name="Peterson D.G."/>
            <person name="Mehboob-ur-Rahman"/>
            <person name="Ware D."/>
            <person name="Westhoff P."/>
            <person name="Mayer K.F."/>
            <person name="Messing J."/>
            <person name="Rokhsar D.S."/>
        </authorList>
    </citation>
    <scope>NUCLEOTIDE SEQUENCE [LARGE SCALE GENOMIC DNA]</scope>
    <source>
        <strain evidence="2">cv. BTx623</strain>
    </source>
</reference>
<dbReference type="AlphaFoldDB" id="A0A1Z5RQ53"/>
<sequence>MWSSPYCGVREPLARRRWPWRCATPRSGVLVLDDGVYVSGSSHAGTSRASVRAGRTRPSTHVRVTLCFLRWLPSASLHPQSAPFASLAALTFFSVSPSCSLVATSSKLRGIAATRLQARSASLHHLCSLLLLPSRHCALHGPPLPLRPGSMHTTGDEDGGGGFNEIWPFSSYSFSSPSSPIWI</sequence>
<gene>
    <name evidence="1" type="ORF">SORBI_3004G292833</name>
</gene>
<accession>A0A1Z5RQ53</accession>
<evidence type="ECO:0000313" key="1">
    <source>
        <dbReference type="EMBL" id="OQU85689.1"/>
    </source>
</evidence>
<organism evidence="1 2">
    <name type="scientific">Sorghum bicolor</name>
    <name type="common">Sorghum</name>
    <name type="synonym">Sorghum vulgare</name>
    <dbReference type="NCBI Taxonomy" id="4558"/>
    <lineage>
        <taxon>Eukaryota</taxon>
        <taxon>Viridiplantae</taxon>
        <taxon>Streptophyta</taxon>
        <taxon>Embryophyta</taxon>
        <taxon>Tracheophyta</taxon>
        <taxon>Spermatophyta</taxon>
        <taxon>Magnoliopsida</taxon>
        <taxon>Liliopsida</taxon>
        <taxon>Poales</taxon>
        <taxon>Poaceae</taxon>
        <taxon>PACMAD clade</taxon>
        <taxon>Panicoideae</taxon>
        <taxon>Andropogonodae</taxon>
        <taxon>Andropogoneae</taxon>
        <taxon>Sorghinae</taxon>
        <taxon>Sorghum</taxon>
    </lineage>
</organism>
<name>A0A1Z5RQ53_SORBI</name>
<dbReference type="Gramene" id="OQU85689">
    <property type="protein sequence ID" value="OQU85689"/>
    <property type="gene ID" value="SORBI_3004G292833"/>
</dbReference>
<dbReference type="Proteomes" id="UP000000768">
    <property type="component" value="Chromosome 4"/>
</dbReference>
<keyword evidence="2" id="KW-1185">Reference proteome</keyword>
<dbReference type="InParanoid" id="A0A1Z5RQ53"/>